<dbReference type="Pfam" id="PF03168">
    <property type="entry name" value="LEA_2"/>
    <property type="match status" value="1"/>
</dbReference>
<dbReference type="PROSITE" id="PS51257">
    <property type="entry name" value="PROKAR_LIPOPROTEIN"/>
    <property type="match status" value="1"/>
</dbReference>
<evidence type="ECO:0000259" key="1">
    <source>
        <dbReference type="SMART" id="SM00769"/>
    </source>
</evidence>
<protein>
    <recommendedName>
        <fullName evidence="1">Water stress and hypersensitive response domain-containing protein</fullName>
    </recommendedName>
</protein>
<evidence type="ECO:0000313" key="3">
    <source>
        <dbReference type="Proteomes" id="UP000232196"/>
    </source>
</evidence>
<evidence type="ECO:0000313" key="2">
    <source>
        <dbReference type="EMBL" id="PJZ27499.1"/>
    </source>
</evidence>
<accession>A0A2M9XIM0</accession>
<dbReference type="OrthoDB" id="341018at2"/>
<comment type="caution">
    <text evidence="2">The sequence shown here is derived from an EMBL/GenBank/DDBJ whole genome shotgun (WGS) entry which is preliminary data.</text>
</comment>
<dbReference type="RefSeq" id="WP_100705233.1">
    <property type="nucleotide sequence ID" value="NZ_NPDL01000010.1"/>
</dbReference>
<organism evidence="2 3">
    <name type="scientific">Leptospira hartskeerlii</name>
    <dbReference type="NCBI Taxonomy" id="2023177"/>
    <lineage>
        <taxon>Bacteria</taxon>
        <taxon>Pseudomonadati</taxon>
        <taxon>Spirochaetota</taxon>
        <taxon>Spirochaetia</taxon>
        <taxon>Leptospirales</taxon>
        <taxon>Leptospiraceae</taxon>
        <taxon>Leptospira</taxon>
    </lineage>
</organism>
<dbReference type="SUPFAM" id="SSF117070">
    <property type="entry name" value="LEA14-like"/>
    <property type="match status" value="1"/>
</dbReference>
<name>A0A2M9XIM0_9LEPT</name>
<dbReference type="SMART" id="SM00769">
    <property type="entry name" value="WHy"/>
    <property type="match status" value="1"/>
</dbReference>
<dbReference type="GO" id="GO:0009269">
    <property type="term" value="P:response to desiccation"/>
    <property type="evidence" value="ECO:0007669"/>
    <property type="project" value="InterPro"/>
</dbReference>
<reference evidence="2 3" key="1">
    <citation type="submission" date="2017-07" db="EMBL/GenBank/DDBJ databases">
        <title>Leptospira spp. isolated from tropical soils.</title>
        <authorList>
            <person name="Thibeaux R."/>
            <person name="Iraola G."/>
            <person name="Ferres I."/>
            <person name="Bierque E."/>
            <person name="Girault D."/>
            <person name="Soupe-Gilbert M.-E."/>
            <person name="Picardeau M."/>
            <person name="Goarant C."/>
        </authorList>
    </citation>
    <scope>NUCLEOTIDE SEQUENCE [LARGE SCALE GENOMIC DNA]</scope>
    <source>
        <strain evidence="2 3">MCA1-C-A1</strain>
    </source>
</reference>
<dbReference type="InterPro" id="IPR013990">
    <property type="entry name" value="WHy-dom"/>
</dbReference>
<gene>
    <name evidence="2" type="ORF">CH357_02825</name>
</gene>
<dbReference type="AlphaFoldDB" id="A0A2M9XIM0"/>
<sequence length="341" mass="37441">MIQKTSLHAYIGIALISNLLIGCAQLQKVDLKKVKEKIEDLDRPSFILEKVSIAEINLSEIRLRVDSKVKNPYPIALPATNLEMNILIEGQQFTKAKTKIPTVGGNSNKPVPVDLTFAYNDLAELYKKVPGKIDLIVKVQGVVSLPIPEKYRSIVGAASLDFPFEEERKIPAVLPDIEIRNFKIIKPDPSTILSSAGTEDLAKKATTFLDTLLSPQKKSPGSAVAAGLSSLDLKVDTEFQIILKNRATSRLQFSEFEFELTLEKEKFLTGQPVRIENQGQESILSVRTSFPLGTVTQGIANAVSKRSAAFRLNGKATTESPEIGTGPVPFKFDKSGSFSWN</sequence>
<dbReference type="Proteomes" id="UP000232196">
    <property type="component" value="Unassembled WGS sequence"/>
</dbReference>
<dbReference type="InterPro" id="IPR004864">
    <property type="entry name" value="LEA_2"/>
</dbReference>
<dbReference type="Gene3D" id="2.60.40.1820">
    <property type="match status" value="2"/>
</dbReference>
<keyword evidence="3" id="KW-1185">Reference proteome</keyword>
<proteinExistence type="predicted"/>
<dbReference type="EMBL" id="NPDN01000001">
    <property type="protein sequence ID" value="PJZ27499.1"/>
    <property type="molecule type" value="Genomic_DNA"/>
</dbReference>
<feature type="domain" description="Water stress and hypersensitive response" evidence="1">
    <location>
        <begin position="46"/>
        <end position="161"/>
    </location>
</feature>